<evidence type="ECO:0000256" key="5">
    <source>
        <dbReference type="ARBA" id="ARBA00023157"/>
    </source>
</evidence>
<evidence type="ECO:0000256" key="3">
    <source>
        <dbReference type="ARBA" id="ARBA00022729"/>
    </source>
</evidence>
<dbReference type="SMART" id="SM00202">
    <property type="entry name" value="SR"/>
    <property type="match status" value="5"/>
</dbReference>
<comment type="subunit">
    <text evidence="9">Interacts with LGALS1 and laminin.</text>
</comment>
<feature type="disulfide bond" evidence="11">
    <location>
        <begin position="283"/>
        <end position="344"/>
    </location>
</feature>
<keyword evidence="6" id="KW-0675">Receptor</keyword>
<dbReference type="PRINTS" id="PR00258">
    <property type="entry name" value="SPERACTRCPTR"/>
</dbReference>
<feature type="disulfide bond" evidence="11">
    <location>
        <begin position="165"/>
        <end position="229"/>
    </location>
</feature>
<evidence type="ECO:0000256" key="7">
    <source>
        <dbReference type="ARBA" id="ARBA00023180"/>
    </source>
</evidence>
<feature type="disulfide bond" evidence="11">
    <location>
        <begin position="104"/>
        <end position="114"/>
    </location>
</feature>
<feature type="domain" description="SRCR" evidence="12">
    <location>
        <begin position="140"/>
        <end position="240"/>
    </location>
</feature>
<feature type="disulfide bond" evidence="11">
    <location>
        <begin position="314"/>
        <end position="324"/>
    </location>
</feature>
<feature type="disulfide bond" evidence="11">
    <location>
        <begin position="209"/>
        <end position="219"/>
    </location>
</feature>
<keyword evidence="4" id="KW-0677">Repeat</keyword>
<evidence type="ECO:0000256" key="11">
    <source>
        <dbReference type="PROSITE-ProRule" id="PRU00196"/>
    </source>
</evidence>
<evidence type="ECO:0000313" key="14">
    <source>
        <dbReference type="Proteomes" id="UP000288216"/>
    </source>
</evidence>
<keyword evidence="3" id="KW-0732">Signal</keyword>
<keyword evidence="14" id="KW-1185">Reference proteome</keyword>
<feature type="disulfide bond" evidence="11">
    <location>
        <begin position="60"/>
        <end position="124"/>
    </location>
</feature>
<dbReference type="GO" id="GO:0031638">
    <property type="term" value="P:zymogen activation"/>
    <property type="evidence" value="ECO:0007669"/>
    <property type="project" value="TreeGrafter"/>
</dbReference>
<comment type="function">
    <text evidence="8">Binds to extracellular matrix proteins. Binds to pathogen-associated molecular patterns (PAMPs) present on the cell walls of Gram-positive and Gram-negative bacteria and fungi, behaving as a pattern recognition receptor (PRR). Induces bacterial and fungal aggregation and subsequent inhibition of PAMP-induced cytokine release. Does not possess intrinsic bactericidal activity. May play a role in the innate defense and homeostasis of certain epithelial surfaces.</text>
</comment>
<evidence type="ECO:0000256" key="8">
    <source>
        <dbReference type="ARBA" id="ARBA00058074"/>
    </source>
</evidence>
<keyword evidence="7" id="KW-0325">Glycoprotein</keyword>
<comment type="caution">
    <text evidence="13">The sequence shown here is derived from an EMBL/GenBank/DDBJ whole genome shotgun (WGS) entry which is preliminary data.</text>
</comment>
<name>A0A401PYB6_SCYTO</name>
<accession>A0A401PYB6</accession>
<sequence length="699" mass="74767">MILSYNVQLKSLLKLPLGPDQFNSVLISFPGPVPVKLVNGSSMCSGRVEVYHNSIWRTVCDNSWNINAANVVCRLLNCGTALSVERDASYGEGTGSIWWYNVSCDGNEPNLDQCSINSRAGTNCTHSQDAGVFCSGPVPIRLVNGSNMCSGRVEVYRNSSWGTVCANGWDLNEANVVCRVLNCGTALSGTQNTTYGEGTGDIWLKDVSCDGSEISLDQCSANSQVGNSCKHSEDIGVTCSGPGPVRLANGSNMCSGRVEIYRNGVWGTVCDNGWDVKAANVVCSVLSCGKAMSADRSVSYGEGTGVIWSYNVSCNGTEPTLDQCSVNPVIRNNCTHAEDAGVTCSGPVSVRLVNGNNVCSGRVELYRNSKWGTICDNGWDVHSAKVVCRMLNCGTALAATRGAYFGEGTGDIWLDNVRCKGTELALYQCSANPLVGTNCTQKEEAGVICSGPVPIRLANGSTMCSGRVELYRNGAWGTVCDNGWDVKAANVVCSALNCGKALFADRSVSYGEGTGVIWSYNVSCDGTEPTLDQCSVNPVIRNNCTHAEDAGVTCSGSVRTRNRKTCLTPEGVLKKNKIYLSIRTYVSFAPFREPTLGISGKQEILALPFNACRDGGVRWEGSEVMSPIASSPFPSGIDFDQKRVGGTVEYSMTGGFLCASDRKVIETLKEAINSILSSIPRSRIMKEEVNRKTKCRLKD</sequence>
<dbReference type="AlphaFoldDB" id="A0A401PYB6"/>
<dbReference type="InterPro" id="IPR036772">
    <property type="entry name" value="SRCR-like_dom_sf"/>
</dbReference>
<dbReference type="GO" id="GO:0004252">
    <property type="term" value="F:serine-type endopeptidase activity"/>
    <property type="evidence" value="ECO:0007669"/>
    <property type="project" value="TreeGrafter"/>
</dbReference>
<dbReference type="FunFam" id="3.10.250.10:FF:000005">
    <property type="entry name" value="Neurotrypsin isoform A"/>
    <property type="match status" value="2"/>
</dbReference>
<feature type="disulfide bond" evidence="11">
    <location>
        <begin position="375"/>
        <end position="439"/>
    </location>
</feature>
<dbReference type="PANTHER" id="PTHR48071">
    <property type="entry name" value="SRCR DOMAIN-CONTAINING PROTEIN"/>
    <property type="match status" value="1"/>
</dbReference>
<dbReference type="Pfam" id="PF00530">
    <property type="entry name" value="SRCR"/>
    <property type="match status" value="5"/>
</dbReference>
<proteinExistence type="predicted"/>
<dbReference type="SUPFAM" id="SSF56487">
    <property type="entry name" value="SRCR-like"/>
    <property type="match status" value="5"/>
</dbReference>
<comment type="subcellular location">
    <subcellularLocation>
        <location evidence="1">Secreted</location>
    </subcellularLocation>
</comment>
<feature type="disulfide bond" evidence="11">
    <location>
        <begin position="73"/>
        <end position="134"/>
    </location>
</feature>
<evidence type="ECO:0000313" key="13">
    <source>
        <dbReference type="EMBL" id="GCB78033.1"/>
    </source>
</evidence>
<evidence type="ECO:0000256" key="1">
    <source>
        <dbReference type="ARBA" id="ARBA00004613"/>
    </source>
</evidence>
<evidence type="ECO:0000256" key="2">
    <source>
        <dbReference type="ARBA" id="ARBA00022525"/>
    </source>
</evidence>
<feature type="disulfide bond" evidence="11">
    <location>
        <begin position="270"/>
        <end position="334"/>
    </location>
</feature>
<dbReference type="FunFam" id="3.10.250.10:FF:000031">
    <property type="entry name" value="RIKEN cDNA 5830411N06, isoform CRA_a"/>
    <property type="match status" value="1"/>
</dbReference>
<feature type="domain" description="SRCR" evidence="12">
    <location>
        <begin position="245"/>
        <end position="345"/>
    </location>
</feature>
<feature type="domain" description="SRCR" evidence="12">
    <location>
        <begin position="350"/>
        <end position="450"/>
    </location>
</feature>
<dbReference type="GO" id="GO:0005886">
    <property type="term" value="C:plasma membrane"/>
    <property type="evidence" value="ECO:0007669"/>
    <property type="project" value="TreeGrafter"/>
</dbReference>
<feature type="disulfide bond" evidence="11">
    <location>
        <begin position="419"/>
        <end position="429"/>
    </location>
</feature>
<evidence type="ECO:0000256" key="10">
    <source>
        <dbReference type="ARBA" id="ARBA00069168"/>
    </source>
</evidence>
<reference evidence="13 14" key="1">
    <citation type="journal article" date="2018" name="Nat. Ecol. Evol.">
        <title>Shark genomes provide insights into elasmobranch evolution and the origin of vertebrates.</title>
        <authorList>
            <person name="Hara Y"/>
            <person name="Yamaguchi K"/>
            <person name="Onimaru K"/>
            <person name="Kadota M"/>
            <person name="Koyanagi M"/>
            <person name="Keeley SD"/>
            <person name="Tatsumi K"/>
            <person name="Tanaka K"/>
            <person name="Motone F"/>
            <person name="Kageyama Y"/>
            <person name="Nozu R"/>
            <person name="Adachi N"/>
            <person name="Nishimura O"/>
            <person name="Nakagawa R"/>
            <person name="Tanegashima C"/>
            <person name="Kiyatake I"/>
            <person name="Matsumoto R"/>
            <person name="Murakumo K"/>
            <person name="Nishida K"/>
            <person name="Terakita A"/>
            <person name="Kuratani S"/>
            <person name="Sato K"/>
            <person name="Hyodo S Kuraku.S."/>
        </authorList>
    </citation>
    <scope>NUCLEOTIDE SEQUENCE [LARGE SCALE GENOMIC DNA]</scope>
</reference>
<feature type="disulfide bond" evidence="11">
    <location>
        <begin position="388"/>
        <end position="449"/>
    </location>
</feature>
<feature type="disulfide bond" evidence="11">
    <location>
        <begin position="524"/>
        <end position="534"/>
    </location>
</feature>
<protein>
    <recommendedName>
        <fullName evidence="10">Soluble scavenger receptor cysteine-rich domain-containing protein SSC5D</fullName>
    </recommendedName>
</protein>
<dbReference type="Gene3D" id="3.10.250.10">
    <property type="entry name" value="SRCR-like domain"/>
    <property type="match status" value="5"/>
</dbReference>
<feature type="disulfide bond" evidence="11">
    <location>
        <begin position="493"/>
        <end position="554"/>
    </location>
</feature>
<dbReference type="PROSITE" id="PS50287">
    <property type="entry name" value="SRCR_2"/>
    <property type="match status" value="5"/>
</dbReference>
<evidence type="ECO:0000256" key="9">
    <source>
        <dbReference type="ARBA" id="ARBA00064153"/>
    </source>
</evidence>
<evidence type="ECO:0000256" key="4">
    <source>
        <dbReference type="ARBA" id="ARBA00022737"/>
    </source>
</evidence>
<dbReference type="FunFam" id="3.10.250.10:FF:000007">
    <property type="entry name" value="Soluble scavenger receptor cysteine-rich domain-containing protein SSC5D"/>
    <property type="match status" value="1"/>
</dbReference>
<evidence type="ECO:0000256" key="6">
    <source>
        <dbReference type="ARBA" id="ARBA00023170"/>
    </source>
</evidence>
<dbReference type="InterPro" id="IPR001190">
    <property type="entry name" value="SRCR"/>
</dbReference>
<keyword evidence="5 11" id="KW-1015">Disulfide bond</keyword>
<dbReference type="STRING" id="75743.A0A401PYB6"/>
<feature type="disulfide bond" evidence="11">
    <location>
        <begin position="480"/>
        <end position="544"/>
    </location>
</feature>
<feature type="disulfide bond" evidence="11">
    <location>
        <begin position="178"/>
        <end position="239"/>
    </location>
</feature>
<dbReference type="OMA" id="QMRCGEA"/>
<dbReference type="OrthoDB" id="536948at2759"/>
<feature type="domain" description="SRCR" evidence="12">
    <location>
        <begin position="35"/>
        <end position="135"/>
    </location>
</feature>
<dbReference type="Proteomes" id="UP000288216">
    <property type="component" value="Unassembled WGS sequence"/>
</dbReference>
<keyword evidence="2" id="KW-0964">Secreted</keyword>
<gene>
    <name evidence="13" type="ORF">scyTo_0016777</name>
</gene>
<dbReference type="FunFam" id="3.10.250.10:FF:000006">
    <property type="entry name" value="neurotrypsin isoform X2"/>
    <property type="match status" value="1"/>
</dbReference>
<dbReference type="GO" id="GO:0005615">
    <property type="term" value="C:extracellular space"/>
    <property type="evidence" value="ECO:0007669"/>
    <property type="project" value="TreeGrafter"/>
</dbReference>
<dbReference type="PANTHER" id="PTHR48071:SF15">
    <property type="entry name" value="SRCR DOMAIN-CONTAINING PROTEIN"/>
    <property type="match status" value="1"/>
</dbReference>
<feature type="domain" description="SRCR" evidence="12">
    <location>
        <begin position="455"/>
        <end position="555"/>
    </location>
</feature>
<organism evidence="13 14">
    <name type="scientific">Scyliorhinus torazame</name>
    <name type="common">Cloudy catshark</name>
    <name type="synonym">Catulus torazame</name>
    <dbReference type="NCBI Taxonomy" id="75743"/>
    <lineage>
        <taxon>Eukaryota</taxon>
        <taxon>Metazoa</taxon>
        <taxon>Chordata</taxon>
        <taxon>Craniata</taxon>
        <taxon>Vertebrata</taxon>
        <taxon>Chondrichthyes</taxon>
        <taxon>Elasmobranchii</taxon>
        <taxon>Galeomorphii</taxon>
        <taxon>Galeoidea</taxon>
        <taxon>Carcharhiniformes</taxon>
        <taxon>Scyliorhinidae</taxon>
        <taxon>Scyliorhinus</taxon>
    </lineage>
</organism>
<dbReference type="EMBL" id="BFAA01010374">
    <property type="protein sequence ID" value="GCB78033.1"/>
    <property type="molecule type" value="Genomic_DNA"/>
</dbReference>
<evidence type="ECO:0000259" key="12">
    <source>
        <dbReference type="PROSITE" id="PS50287"/>
    </source>
</evidence>